<dbReference type="OrthoDB" id="6285980at2759"/>
<sequence length="531" mass="55621">MSYTIVFCNFLIYHTTCIFLFLAVADGNRYLTHAAAAAAANAAAANAGVLHTGLTSQPLITHNPYLYNQYPGLQAANPMSAAGLGQLPLQFAVSQGGQAANAAAVAAAAAAANLENQALAQMPSTSGSSTTPTMNGQKTPRADRLEVCSEFSKEGSCPVPESDCDRAHPPDYVLTDDDLAVVCMDFVKGKCSREHCKYYHPTSKLLAKVNQNRAALAAANQANTHAAQQALSQVLAAAALHQAPVQTQPQPLLGLAQPPPGAGGVASALPGAMPQVSQPSLGAYNMAAYSALGMHPSLPSSHAGLAGAYQTGLATSAAAGHFSTAVAASTPGSLQAAAAAAASTAASQDALSQQQQQQQAKKRTREEELLLPMQVPGMGVPIKRQALDAAKGGIPMFNPAAYQQLYAPQQPAYVPVSCTGTINGDHQVNGGVGVGAPPVPRIQLLSNNVDNVNYYDDNSQLLDTLPVCRDYRSGQCNRPACKYIHLLEDHVEVSDGKVIVCRDNVKGKCLRANCKYYHLPWYVLLRPTQNQ</sequence>
<dbReference type="EMBL" id="VXIV02002164">
    <property type="protein sequence ID" value="KAF6026997.1"/>
    <property type="molecule type" value="Genomic_DNA"/>
</dbReference>
<feature type="domain" description="C3H1-type" evidence="8">
    <location>
        <begin position="495"/>
        <end position="521"/>
    </location>
</feature>
<feature type="zinc finger region" description="C3H1-type" evidence="6">
    <location>
        <begin position="495"/>
        <end position="521"/>
    </location>
</feature>
<comment type="similarity">
    <text evidence="5">Belongs to the muscleblind family.</text>
</comment>
<accession>A0A7J7JLV1</accession>
<dbReference type="GO" id="GO:0043484">
    <property type="term" value="P:regulation of RNA splicing"/>
    <property type="evidence" value="ECO:0007669"/>
    <property type="project" value="TreeGrafter"/>
</dbReference>
<feature type="zinc finger region" description="C3H1-type" evidence="6">
    <location>
        <begin position="177"/>
        <end position="203"/>
    </location>
</feature>
<feature type="compositionally biased region" description="Low complexity" evidence="7">
    <location>
        <begin position="122"/>
        <end position="133"/>
    </location>
</feature>
<protein>
    <submittedName>
        <fullName evidence="9">MBNL1</fullName>
    </submittedName>
</protein>
<keyword evidence="1 6" id="KW-0479">Metal-binding</keyword>
<keyword evidence="4 6" id="KW-0862">Zinc</keyword>
<dbReference type="GO" id="GO:0005654">
    <property type="term" value="C:nucleoplasm"/>
    <property type="evidence" value="ECO:0007669"/>
    <property type="project" value="TreeGrafter"/>
</dbReference>
<keyword evidence="3 6" id="KW-0863">Zinc-finger</keyword>
<dbReference type="Proteomes" id="UP000593567">
    <property type="component" value="Unassembled WGS sequence"/>
</dbReference>
<dbReference type="GO" id="GO:0003723">
    <property type="term" value="F:RNA binding"/>
    <property type="evidence" value="ECO:0007669"/>
    <property type="project" value="TreeGrafter"/>
</dbReference>
<dbReference type="AlphaFoldDB" id="A0A7J7JLV1"/>
<evidence type="ECO:0000256" key="2">
    <source>
        <dbReference type="ARBA" id="ARBA00022737"/>
    </source>
</evidence>
<dbReference type="InterPro" id="IPR054429">
    <property type="entry name" value="Znf-CCCH_Muscleblind-like"/>
</dbReference>
<organism evidence="9 10">
    <name type="scientific">Bugula neritina</name>
    <name type="common">Brown bryozoan</name>
    <name type="synonym">Sertularia neritina</name>
    <dbReference type="NCBI Taxonomy" id="10212"/>
    <lineage>
        <taxon>Eukaryota</taxon>
        <taxon>Metazoa</taxon>
        <taxon>Spiralia</taxon>
        <taxon>Lophotrochozoa</taxon>
        <taxon>Bryozoa</taxon>
        <taxon>Gymnolaemata</taxon>
        <taxon>Cheilostomatida</taxon>
        <taxon>Flustrina</taxon>
        <taxon>Buguloidea</taxon>
        <taxon>Bugulidae</taxon>
        <taxon>Bugula</taxon>
    </lineage>
</organism>
<evidence type="ECO:0000313" key="9">
    <source>
        <dbReference type="EMBL" id="KAF6026997.1"/>
    </source>
</evidence>
<feature type="zinc finger region" description="C3H1-type" evidence="6">
    <location>
        <begin position="462"/>
        <end position="488"/>
    </location>
</feature>
<dbReference type="Pfam" id="PF22628">
    <property type="entry name" value="zf-CCCH_10"/>
    <property type="match status" value="2"/>
</dbReference>
<keyword evidence="10" id="KW-1185">Reference proteome</keyword>
<dbReference type="PROSITE" id="PS50103">
    <property type="entry name" value="ZF_C3H1"/>
    <property type="match status" value="4"/>
</dbReference>
<proteinExistence type="inferred from homology"/>
<dbReference type="InterPro" id="IPR000571">
    <property type="entry name" value="Znf_CCCH"/>
</dbReference>
<feature type="zinc finger region" description="C3H1-type" evidence="6">
    <location>
        <begin position="142"/>
        <end position="171"/>
    </location>
</feature>
<dbReference type="SMART" id="SM00356">
    <property type="entry name" value="ZnF_C3H1"/>
    <property type="match status" value="4"/>
</dbReference>
<comment type="caution">
    <text evidence="9">The sequence shown here is derived from an EMBL/GenBank/DDBJ whole genome shotgun (WGS) entry which is preliminary data.</text>
</comment>
<feature type="domain" description="C3H1-type" evidence="8">
    <location>
        <begin position="142"/>
        <end position="171"/>
    </location>
</feature>
<evidence type="ECO:0000256" key="4">
    <source>
        <dbReference type="ARBA" id="ARBA00022833"/>
    </source>
</evidence>
<evidence type="ECO:0000256" key="7">
    <source>
        <dbReference type="SAM" id="MobiDB-lite"/>
    </source>
</evidence>
<reference evidence="9" key="1">
    <citation type="submission" date="2020-06" db="EMBL/GenBank/DDBJ databases">
        <title>Draft genome of Bugula neritina, a colonial animal packing powerful symbionts and potential medicines.</title>
        <authorList>
            <person name="Rayko M."/>
        </authorList>
    </citation>
    <scope>NUCLEOTIDE SEQUENCE [LARGE SCALE GENOMIC DNA]</scope>
    <source>
        <strain evidence="9">Kwan_BN1</strain>
    </source>
</reference>
<dbReference type="PANTHER" id="PTHR12675:SF12">
    <property type="entry name" value="PROTEIN MUSCLEBLIND"/>
    <property type="match status" value="1"/>
</dbReference>
<dbReference type="GO" id="GO:0008270">
    <property type="term" value="F:zinc ion binding"/>
    <property type="evidence" value="ECO:0007669"/>
    <property type="project" value="UniProtKB-KW"/>
</dbReference>
<feature type="domain" description="C3H1-type" evidence="8">
    <location>
        <begin position="177"/>
        <end position="203"/>
    </location>
</feature>
<keyword evidence="2" id="KW-0677">Repeat</keyword>
<gene>
    <name evidence="9" type="ORF">EB796_014680</name>
</gene>
<dbReference type="PANTHER" id="PTHR12675">
    <property type="entry name" value="MUSCLEBLIND-LIKE PROTEIN"/>
    <property type="match status" value="1"/>
</dbReference>
<evidence type="ECO:0000256" key="3">
    <source>
        <dbReference type="ARBA" id="ARBA00022771"/>
    </source>
</evidence>
<dbReference type="GO" id="GO:0005737">
    <property type="term" value="C:cytoplasm"/>
    <property type="evidence" value="ECO:0007669"/>
    <property type="project" value="TreeGrafter"/>
</dbReference>
<dbReference type="Gene3D" id="3.30.1370.210">
    <property type="match status" value="2"/>
</dbReference>
<name>A0A7J7JLV1_BUGNE</name>
<feature type="region of interest" description="Disordered" evidence="7">
    <location>
        <begin position="122"/>
        <end position="141"/>
    </location>
</feature>
<evidence type="ECO:0000259" key="8">
    <source>
        <dbReference type="PROSITE" id="PS50103"/>
    </source>
</evidence>
<evidence type="ECO:0000256" key="1">
    <source>
        <dbReference type="ARBA" id="ARBA00022723"/>
    </source>
</evidence>
<evidence type="ECO:0000256" key="5">
    <source>
        <dbReference type="ARBA" id="ARBA00038226"/>
    </source>
</evidence>
<feature type="domain" description="C3H1-type" evidence="8">
    <location>
        <begin position="462"/>
        <end position="488"/>
    </location>
</feature>
<evidence type="ECO:0000313" key="10">
    <source>
        <dbReference type="Proteomes" id="UP000593567"/>
    </source>
</evidence>
<evidence type="ECO:0000256" key="6">
    <source>
        <dbReference type="PROSITE-ProRule" id="PRU00723"/>
    </source>
</evidence>